<keyword evidence="2" id="KW-1185">Reference proteome</keyword>
<sequence>MLLVSDVLFSLSIRDVDDDMLAIRYLYCSRTLLYLTVPVFRGSLSLTLRMFRGSLSLTVPMFLGH</sequence>
<dbReference type="Proteomes" id="UP000250043">
    <property type="component" value="Unassembled WGS sequence"/>
</dbReference>
<evidence type="ECO:0000313" key="2">
    <source>
        <dbReference type="Proteomes" id="UP000250043"/>
    </source>
</evidence>
<dbReference type="EMBL" id="KV722415">
    <property type="protein sequence ID" value="OCH89979.1"/>
    <property type="molecule type" value="Genomic_DNA"/>
</dbReference>
<name>A0A8E2DLK8_9APHY</name>
<accession>A0A8E2DLK8</accession>
<organism evidence="1 2">
    <name type="scientific">Obba rivulosa</name>
    <dbReference type="NCBI Taxonomy" id="1052685"/>
    <lineage>
        <taxon>Eukaryota</taxon>
        <taxon>Fungi</taxon>
        <taxon>Dikarya</taxon>
        <taxon>Basidiomycota</taxon>
        <taxon>Agaricomycotina</taxon>
        <taxon>Agaricomycetes</taxon>
        <taxon>Polyporales</taxon>
        <taxon>Gelatoporiaceae</taxon>
        <taxon>Obba</taxon>
    </lineage>
</organism>
<protein>
    <submittedName>
        <fullName evidence="1">Uncharacterized protein</fullName>
    </submittedName>
</protein>
<reference evidence="1 2" key="1">
    <citation type="submission" date="2016-07" db="EMBL/GenBank/DDBJ databases">
        <title>Draft genome of the white-rot fungus Obba rivulosa 3A-2.</title>
        <authorList>
            <consortium name="DOE Joint Genome Institute"/>
            <person name="Miettinen O."/>
            <person name="Riley R."/>
            <person name="Acob R."/>
            <person name="Barry K."/>
            <person name="Cullen D."/>
            <person name="De Vries R."/>
            <person name="Hainaut M."/>
            <person name="Hatakka A."/>
            <person name="Henrissat B."/>
            <person name="Hilden K."/>
            <person name="Kuo R."/>
            <person name="Labutti K."/>
            <person name="Lipzen A."/>
            <person name="Makela M.R."/>
            <person name="Sandor L."/>
            <person name="Spatafora J.W."/>
            <person name="Grigoriev I.V."/>
            <person name="Hibbett D.S."/>
        </authorList>
    </citation>
    <scope>NUCLEOTIDE SEQUENCE [LARGE SCALE GENOMIC DNA]</scope>
    <source>
        <strain evidence="1 2">3A-2</strain>
    </source>
</reference>
<proteinExistence type="predicted"/>
<evidence type="ECO:0000313" key="1">
    <source>
        <dbReference type="EMBL" id="OCH89979.1"/>
    </source>
</evidence>
<dbReference type="AlphaFoldDB" id="A0A8E2DLK8"/>
<gene>
    <name evidence="1" type="ORF">OBBRIDRAFT_888067</name>
</gene>